<protein>
    <submittedName>
        <fullName evidence="1">Uncharacterized protein</fullName>
    </submittedName>
</protein>
<evidence type="ECO:0000313" key="1">
    <source>
        <dbReference type="EMBL" id="VTR96569.1"/>
    </source>
</evidence>
<dbReference type="Proteomes" id="UP000464178">
    <property type="component" value="Chromosome"/>
</dbReference>
<keyword evidence="2" id="KW-1185">Reference proteome</keyword>
<accession>A0A6P2D5Z4</accession>
<organism evidence="1 2">
    <name type="scientific">Gemmata massiliana</name>
    <dbReference type="NCBI Taxonomy" id="1210884"/>
    <lineage>
        <taxon>Bacteria</taxon>
        <taxon>Pseudomonadati</taxon>
        <taxon>Planctomycetota</taxon>
        <taxon>Planctomycetia</taxon>
        <taxon>Gemmatales</taxon>
        <taxon>Gemmataceae</taxon>
        <taxon>Gemmata</taxon>
    </lineage>
</organism>
<dbReference type="EMBL" id="LR593886">
    <property type="protein sequence ID" value="VTR96569.1"/>
    <property type="molecule type" value="Genomic_DNA"/>
</dbReference>
<gene>
    <name evidence="1" type="ORF">SOIL9_11550</name>
</gene>
<sequence length="57" mass="6542">MNLDNREPMAAESYATFWEPIMVDPPQPALGRDPKDAYQDFVNVTEDVHVTLHVEQI</sequence>
<name>A0A6P2D5Z4_9BACT</name>
<reference evidence="1 2" key="1">
    <citation type="submission" date="2019-05" db="EMBL/GenBank/DDBJ databases">
        <authorList>
            <consortium name="Science for Life Laboratories"/>
        </authorList>
    </citation>
    <scope>NUCLEOTIDE SEQUENCE [LARGE SCALE GENOMIC DNA]</scope>
    <source>
        <strain evidence="1">Soil9</strain>
    </source>
</reference>
<dbReference type="RefSeq" id="WP_157469399.1">
    <property type="nucleotide sequence ID" value="NZ_LR593886.1"/>
</dbReference>
<dbReference type="KEGG" id="gms:SOIL9_11550"/>
<dbReference type="AlphaFoldDB" id="A0A6P2D5Z4"/>
<proteinExistence type="predicted"/>
<evidence type="ECO:0000313" key="2">
    <source>
        <dbReference type="Proteomes" id="UP000464178"/>
    </source>
</evidence>